<keyword evidence="2" id="KW-0808">Transferase</keyword>
<reference evidence="2 3" key="1">
    <citation type="submission" date="2024-02" db="EMBL/GenBank/DDBJ databases">
        <authorList>
            <person name="Saticioglu I.B."/>
        </authorList>
    </citation>
    <scope>NUCLEOTIDE SEQUENCE [LARGE SCALE GENOMIC DNA]</scope>
    <source>
        <strain evidence="2 3">Mu-86</strain>
    </source>
</reference>
<dbReference type="SUPFAM" id="SSF52821">
    <property type="entry name" value="Rhodanese/Cell cycle control phosphatase"/>
    <property type="match status" value="1"/>
</dbReference>
<dbReference type="Gene3D" id="3.40.250.10">
    <property type="entry name" value="Rhodanese-like domain"/>
    <property type="match status" value="1"/>
</dbReference>
<dbReference type="InterPro" id="IPR045886">
    <property type="entry name" value="ThiF/MoeB/HesA"/>
</dbReference>
<dbReference type="RefSeq" id="WP_337337429.1">
    <property type="nucleotide sequence ID" value="NZ_JBBDGL010000001.1"/>
</dbReference>
<dbReference type="EMBL" id="JBBDGL010000001">
    <property type="protein sequence ID" value="MEJ1155013.1"/>
    <property type="molecule type" value="Genomic_DNA"/>
</dbReference>
<keyword evidence="2" id="KW-0548">Nucleotidyltransferase</keyword>
<sequence>MPLAPLVSPVNMLDDDEAARTARHAILAGFGDVAQRRLAAAHVAVVGAGGIGSPVVLALAAAGIGELTIIDDDDVEASNLQRQIMHRRSDIGHPKVDSARRVAKDLSPTIVHTVKQRLTTENASTMLAGAHVVIDGTDTFETREVVAFACESLGTPLVWGVVQEFYAQATVFWSSPPTGTPAVLLRDLYPPESVGTVPTCSEVGVLGSLCMQVGALLATEAIKLITGTGEPLLGRVLIIDALRGRTDEVPLRPSTAAPARPAASPPSVIRLTAVEALAAQQAGATIIDVREPSETSSGVIAGSALIPLQQLLQNPSLAGTESIVVVCKGGMRAEQAARALIAAGRSASVLDGGMDAWSGAAREVVVA</sequence>
<evidence type="ECO:0000259" key="1">
    <source>
        <dbReference type="PROSITE" id="PS50206"/>
    </source>
</evidence>
<organism evidence="2 3">
    <name type="scientific">Microbacterium marmarense</name>
    <dbReference type="NCBI Taxonomy" id="3122051"/>
    <lineage>
        <taxon>Bacteria</taxon>
        <taxon>Bacillati</taxon>
        <taxon>Actinomycetota</taxon>
        <taxon>Actinomycetes</taxon>
        <taxon>Micrococcales</taxon>
        <taxon>Microbacteriaceae</taxon>
        <taxon>Microbacterium</taxon>
    </lineage>
</organism>
<gene>
    <name evidence="2" type="ORF">WDU96_05275</name>
</gene>
<evidence type="ECO:0000313" key="3">
    <source>
        <dbReference type="Proteomes" id="UP001368654"/>
    </source>
</evidence>
<evidence type="ECO:0000313" key="2">
    <source>
        <dbReference type="EMBL" id="MEJ1155013.1"/>
    </source>
</evidence>
<accession>A0ABU8LSZ8</accession>
<dbReference type="CDD" id="cd00757">
    <property type="entry name" value="ThiF_MoeB_HesA_family"/>
    <property type="match status" value="1"/>
</dbReference>
<comment type="caution">
    <text evidence="2">The sequence shown here is derived from an EMBL/GenBank/DDBJ whole genome shotgun (WGS) entry which is preliminary data.</text>
</comment>
<dbReference type="Pfam" id="PF00581">
    <property type="entry name" value="Rhodanese"/>
    <property type="match status" value="1"/>
</dbReference>
<proteinExistence type="predicted"/>
<dbReference type="Proteomes" id="UP001368654">
    <property type="component" value="Unassembled WGS sequence"/>
</dbReference>
<keyword evidence="3" id="KW-1185">Reference proteome</keyword>
<dbReference type="PROSITE" id="PS50206">
    <property type="entry name" value="RHODANESE_3"/>
    <property type="match status" value="1"/>
</dbReference>
<dbReference type="PANTHER" id="PTHR10953">
    <property type="entry name" value="UBIQUITIN-ACTIVATING ENZYME E1"/>
    <property type="match status" value="1"/>
</dbReference>
<dbReference type="Gene3D" id="3.40.50.720">
    <property type="entry name" value="NAD(P)-binding Rossmann-like Domain"/>
    <property type="match status" value="1"/>
</dbReference>
<dbReference type="SMART" id="SM00450">
    <property type="entry name" value="RHOD"/>
    <property type="match status" value="1"/>
</dbReference>
<dbReference type="InterPro" id="IPR036873">
    <property type="entry name" value="Rhodanese-like_dom_sf"/>
</dbReference>
<dbReference type="InterPro" id="IPR000594">
    <property type="entry name" value="ThiF_NAD_FAD-bd"/>
</dbReference>
<feature type="domain" description="Rhodanese" evidence="1">
    <location>
        <begin position="280"/>
        <end position="366"/>
    </location>
</feature>
<dbReference type="Pfam" id="PF00899">
    <property type="entry name" value="ThiF"/>
    <property type="match status" value="1"/>
</dbReference>
<dbReference type="GO" id="GO:0016779">
    <property type="term" value="F:nucleotidyltransferase activity"/>
    <property type="evidence" value="ECO:0007669"/>
    <property type="project" value="UniProtKB-KW"/>
</dbReference>
<dbReference type="InterPro" id="IPR035985">
    <property type="entry name" value="Ubiquitin-activating_enz"/>
</dbReference>
<name>A0ABU8LSZ8_9MICO</name>
<protein>
    <submittedName>
        <fullName evidence="2">ThiF family adenylyltransferase</fullName>
    </submittedName>
</protein>
<dbReference type="InterPro" id="IPR001763">
    <property type="entry name" value="Rhodanese-like_dom"/>
</dbReference>
<dbReference type="PANTHER" id="PTHR10953:SF102">
    <property type="entry name" value="ADENYLYLTRANSFERASE AND SULFURTRANSFERASE MOCS3"/>
    <property type="match status" value="1"/>
</dbReference>
<dbReference type="CDD" id="cd00158">
    <property type="entry name" value="RHOD"/>
    <property type="match status" value="1"/>
</dbReference>
<dbReference type="SUPFAM" id="SSF69572">
    <property type="entry name" value="Activating enzymes of the ubiquitin-like proteins"/>
    <property type="match status" value="1"/>
</dbReference>